<keyword evidence="2 6" id="KW-0732">Signal</keyword>
<evidence type="ECO:0000256" key="5">
    <source>
        <dbReference type="ARBA" id="ARBA00023288"/>
    </source>
</evidence>
<keyword evidence="3" id="KW-0472">Membrane</keyword>
<dbReference type="InterPro" id="IPR025971">
    <property type="entry name" value="LppP/LprE"/>
</dbReference>
<keyword evidence="5 7" id="KW-0449">Lipoprotein</keyword>
<gene>
    <name evidence="7" type="ORF">ACFFJD_12525</name>
</gene>
<evidence type="ECO:0000313" key="7">
    <source>
        <dbReference type="EMBL" id="MFC0315673.1"/>
    </source>
</evidence>
<proteinExistence type="predicted"/>
<reference evidence="7 8" key="1">
    <citation type="submission" date="2024-09" db="EMBL/GenBank/DDBJ databases">
        <authorList>
            <person name="Sun Q."/>
            <person name="Mori K."/>
        </authorList>
    </citation>
    <scope>NUCLEOTIDE SEQUENCE [LARGE SCALE GENOMIC DNA]</scope>
    <source>
        <strain evidence="7 8">CCM 7957</strain>
    </source>
</reference>
<keyword evidence="1" id="KW-1003">Cell membrane</keyword>
<keyword evidence="4" id="KW-0564">Palmitate</keyword>
<evidence type="ECO:0000256" key="1">
    <source>
        <dbReference type="ARBA" id="ARBA00022475"/>
    </source>
</evidence>
<dbReference type="Pfam" id="PF14041">
    <property type="entry name" value="Lipoprotein_21"/>
    <property type="match status" value="1"/>
</dbReference>
<dbReference type="Proteomes" id="UP001589783">
    <property type="component" value="Unassembled WGS sequence"/>
</dbReference>
<feature type="signal peptide" evidence="6">
    <location>
        <begin position="1"/>
        <end position="25"/>
    </location>
</feature>
<comment type="caution">
    <text evidence="7">The sequence shown here is derived from an EMBL/GenBank/DDBJ whole genome shotgun (WGS) entry which is preliminary data.</text>
</comment>
<protein>
    <submittedName>
        <fullName evidence="7">LppP/LprE family lipoprotein</fullName>
    </submittedName>
</protein>
<evidence type="ECO:0000256" key="4">
    <source>
        <dbReference type="ARBA" id="ARBA00023139"/>
    </source>
</evidence>
<dbReference type="EMBL" id="JBHLWV010000021">
    <property type="protein sequence ID" value="MFC0315673.1"/>
    <property type="molecule type" value="Genomic_DNA"/>
</dbReference>
<accession>A0ABV6HCJ8</accession>
<evidence type="ECO:0000256" key="2">
    <source>
        <dbReference type="ARBA" id="ARBA00022729"/>
    </source>
</evidence>
<dbReference type="RefSeq" id="WP_382364611.1">
    <property type="nucleotide sequence ID" value="NZ_JBHLWV010000021.1"/>
</dbReference>
<name>A0ABV6HCJ8_9ACTN</name>
<evidence type="ECO:0000313" key="8">
    <source>
        <dbReference type="Proteomes" id="UP001589783"/>
    </source>
</evidence>
<feature type="chain" id="PRO_5046279442" evidence="6">
    <location>
        <begin position="26"/>
        <end position="329"/>
    </location>
</feature>
<organism evidence="7 8">
    <name type="scientific">Gordonia phosphorivorans</name>
    <dbReference type="NCBI Taxonomy" id="1056982"/>
    <lineage>
        <taxon>Bacteria</taxon>
        <taxon>Bacillati</taxon>
        <taxon>Actinomycetota</taxon>
        <taxon>Actinomycetes</taxon>
        <taxon>Mycobacteriales</taxon>
        <taxon>Gordoniaceae</taxon>
        <taxon>Gordonia</taxon>
    </lineage>
</organism>
<evidence type="ECO:0000256" key="3">
    <source>
        <dbReference type="ARBA" id="ARBA00023136"/>
    </source>
</evidence>
<sequence>MPVTMDSRKRAALAVGAGLTAAVLAGCGSTATDGDRAATASTTTITTTAECDRDRDMTAAVRSAIAETPAPSGMTWQPNGSPVPEPCRTLDYSTTTVQMATVSSPEAILLFHNGEFVGLASKCLLPLRNVQHDGDNTVVATYRFAREGESNAGASGTATLRYTWDGDRVVTDGSFPAEISYIQGCGGAAAPTGSTPSSTITEVAPADFATPGAAGYYRWKYGTGKECAASPAGIWCSVTFPPGTPDVRNDVFTGPPNSIHLTAAGTRATITEGGPPGAQTLPVNSRITIDGLSCTAVTDGIDCDGPDGGFTFIDGTLTRRGTELAPTPS</sequence>
<keyword evidence="8" id="KW-1185">Reference proteome</keyword>
<evidence type="ECO:0000256" key="6">
    <source>
        <dbReference type="SAM" id="SignalP"/>
    </source>
</evidence>